<dbReference type="UniPathway" id="UPA00060">
    <property type="reaction ID" value="UER00141"/>
</dbReference>
<proteinExistence type="inferred from homology"/>
<organism evidence="13 14">
    <name type="scientific">Roseburia faecis</name>
    <dbReference type="NCBI Taxonomy" id="301302"/>
    <lineage>
        <taxon>Bacteria</taxon>
        <taxon>Bacillati</taxon>
        <taxon>Bacillota</taxon>
        <taxon>Clostridia</taxon>
        <taxon>Lachnospirales</taxon>
        <taxon>Lachnospiraceae</taxon>
        <taxon>Roseburia</taxon>
    </lineage>
</organism>
<dbReference type="AlphaFoldDB" id="A0A0M6WSS6"/>
<dbReference type="CDD" id="cd00564">
    <property type="entry name" value="TMP_TenI"/>
    <property type="match status" value="1"/>
</dbReference>
<accession>A0A0M6WSS6</accession>
<protein>
    <recommendedName>
        <fullName evidence="9">Thiamine-phosphate synthase</fullName>
        <shortName evidence="9">TP synthase</shortName>
        <shortName evidence="9">TPS</shortName>
        <ecNumber evidence="9">2.5.1.3</ecNumber>
    </recommendedName>
    <alternativeName>
        <fullName evidence="9">Thiamine-phosphate pyrophosphorylase</fullName>
        <shortName evidence="9">TMP pyrophosphorylase</shortName>
        <shortName evidence="9">TMP-PPase</shortName>
    </alternativeName>
</protein>
<keyword evidence="2 9" id="KW-0808">Transferase</keyword>
<dbReference type="InterPro" id="IPR036206">
    <property type="entry name" value="ThiamineP_synth_sf"/>
</dbReference>
<comment type="catalytic activity">
    <reaction evidence="7 9 10">
        <text>2-(2-carboxy-4-methylthiazol-5-yl)ethyl phosphate + 4-amino-2-methyl-5-(diphosphooxymethyl)pyrimidine + 2 H(+) = thiamine phosphate + CO2 + diphosphate</text>
        <dbReference type="Rhea" id="RHEA:47848"/>
        <dbReference type="ChEBI" id="CHEBI:15378"/>
        <dbReference type="ChEBI" id="CHEBI:16526"/>
        <dbReference type="ChEBI" id="CHEBI:33019"/>
        <dbReference type="ChEBI" id="CHEBI:37575"/>
        <dbReference type="ChEBI" id="CHEBI:57841"/>
        <dbReference type="ChEBI" id="CHEBI:62890"/>
        <dbReference type="EC" id="2.5.1.3"/>
    </reaction>
</comment>
<evidence type="ECO:0000256" key="7">
    <source>
        <dbReference type="ARBA" id="ARBA00047851"/>
    </source>
</evidence>
<dbReference type="PANTHER" id="PTHR20857">
    <property type="entry name" value="THIAMINE-PHOSPHATE PYROPHOSPHORYLASE"/>
    <property type="match status" value="1"/>
</dbReference>
<dbReference type="GO" id="GO:0000287">
    <property type="term" value="F:magnesium ion binding"/>
    <property type="evidence" value="ECO:0007669"/>
    <property type="project" value="UniProtKB-UniRule"/>
</dbReference>
<feature type="domain" description="Thiamine phosphate synthase/TenI" evidence="12">
    <location>
        <begin position="11"/>
        <end position="191"/>
    </location>
</feature>
<dbReference type="FunFam" id="3.20.20.70:FF:000096">
    <property type="entry name" value="Thiamine-phosphate synthase"/>
    <property type="match status" value="1"/>
</dbReference>
<keyword evidence="3 9" id="KW-0479">Metal-binding</keyword>
<sequence length="212" mass="22809">MNNMKKEQLRLYAVTDRTWLGNETLYEQVEKALEGGATLVQLREKELPEADVQKEAEELLELCHRYGVKLILDDDVELAAKVGADGVHIGQSDMELAHAREILGPDKIIGVTAKTVEQAKAAEAGGADYLGSGAVFGSTTKKDAIPMKHELLEEICHSVKIPVVAIGGITAENVLQLKGRGIAGVAVVSGIFACEDIETGTRHLGELVEQII</sequence>
<dbReference type="InterPro" id="IPR034291">
    <property type="entry name" value="TMP_synthase"/>
</dbReference>
<dbReference type="Proteomes" id="UP000049979">
    <property type="component" value="Unassembled WGS sequence"/>
</dbReference>
<comment type="catalytic activity">
    <reaction evidence="8 9 10">
        <text>2-[(2R,5Z)-2-carboxy-4-methylthiazol-5(2H)-ylidene]ethyl phosphate + 4-amino-2-methyl-5-(diphosphooxymethyl)pyrimidine + 2 H(+) = thiamine phosphate + CO2 + diphosphate</text>
        <dbReference type="Rhea" id="RHEA:47844"/>
        <dbReference type="ChEBI" id="CHEBI:15378"/>
        <dbReference type="ChEBI" id="CHEBI:16526"/>
        <dbReference type="ChEBI" id="CHEBI:33019"/>
        <dbReference type="ChEBI" id="CHEBI:37575"/>
        <dbReference type="ChEBI" id="CHEBI:57841"/>
        <dbReference type="ChEBI" id="CHEBI:62899"/>
        <dbReference type="EC" id="2.5.1.3"/>
    </reaction>
</comment>
<dbReference type="GO" id="GO:0004789">
    <property type="term" value="F:thiamine-phosphate diphosphorylase activity"/>
    <property type="evidence" value="ECO:0007669"/>
    <property type="project" value="UniProtKB-UniRule"/>
</dbReference>
<evidence type="ECO:0000256" key="11">
    <source>
        <dbReference type="RuleBase" id="RU004253"/>
    </source>
</evidence>
<evidence type="ECO:0000256" key="10">
    <source>
        <dbReference type="RuleBase" id="RU003826"/>
    </source>
</evidence>
<evidence type="ECO:0000256" key="3">
    <source>
        <dbReference type="ARBA" id="ARBA00022723"/>
    </source>
</evidence>
<dbReference type="GO" id="GO:0009228">
    <property type="term" value="P:thiamine biosynthetic process"/>
    <property type="evidence" value="ECO:0007669"/>
    <property type="project" value="UniProtKB-KW"/>
</dbReference>
<dbReference type="GO" id="GO:0009229">
    <property type="term" value="P:thiamine diphosphate biosynthetic process"/>
    <property type="evidence" value="ECO:0007669"/>
    <property type="project" value="UniProtKB-UniRule"/>
</dbReference>
<dbReference type="EMBL" id="CVRR01000037">
    <property type="protein sequence ID" value="CRL40730.1"/>
    <property type="molecule type" value="Genomic_DNA"/>
</dbReference>
<evidence type="ECO:0000313" key="13">
    <source>
        <dbReference type="EMBL" id="CRL40730.1"/>
    </source>
</evidence>
<evidence type="ECO:0000256" key="1">
    <source>
        <dbReference type="ARBA" id="ARBA00005165"/>
    </source>
</evidence>
<evidence type="ECO:0000256" key="6">
    <source>
        <dbReference type="ARBA" id="ARBA00047334"/>
    </source>
</evidence>
<feature type="binding site" evidence="9">
    <location>
        <position position="112"/>
    </location>
    <ligand>
        <name>4-amino-2-methyl-5-(diphosphooxymethyl)pyrimidine</name>
        <dbReference type="ChEBI" id="CHEBI:57841"/>
    </ligand>
</feature>
<comment type="function">
    <text evidence="9">Condenses 4-methyl-5-(beta-hydroxyethyl)thiazole monophosphate (THZ-P) and 2-methyl-4-amino-5-hydroxymethyl pyrimidine pyrophosphate (HMP-PP) to form thiamine monophosphate (TMP).</text>
</comment>
<dbReference type="HAMAP" id="MF_00097">
    <property type="entry name" value="TMP_synthase"/>
    <property type="match status" value="1"/>
</dbReference>
<comment type="catalytic activity">
    <reaction evidence="6 9 10">
        <text>4-methyl-5-(2-phosphooxyethyl)-thiazole + 4-amino-2-methyl-5-(diphosphooxymethyl)pyrimidine + H(+) = thiamine phosphate + diphosphate</text>
        <dbReference type="Rhea" id="RHEA:22328"/>
        <dbReference type="ChEBI" id="CHEBI:15378"/>
        <dbReference type="ChEBI" id="CHEBI:33019"/>
        <dbReference type="ChEBI" id="CHEBI:37575"/>
        <dbReference type="ChEBI" id="CHEBI:57841"/>
        <dbReference type="ChEBI" id="CHEBI:58296"/>
        <dbReference type="EC" id="2.5.1.3"/>
    </reaction>
</comment>
<keyword evidence="14" id="KW-1185">Reference proteome</keyword>
<keyword evidence="5 9" id="KW-0784">Thiamine biosynthesis</keyword>
<evidence type="ECO:0000259" key="12">
    <source>
        <dbReference type="Pfam" id="PF02581"/>
    </source>
</evidence>
<dbReference type="NCBIfam" id="TIGR00693">
    <property type="entry name" value="thiE"/>
    <property type="match status" value="1"/>
</dbReference>
<dbReference type="Gene3D" id="3.20.20.70">
    <property type="entry name" value="Aldolase class I"/>
    <property type="match status" value="1"/>
</dbReference>
<dbReference type="Pfam" id="PF02581">
    <property type="entry name" value="TMP-TENI"/>
    <property type="match status" value="1"/>
</dbReference>
<dbReference type="GO" id="GO:0005737">
    <property type="term" value="C:cytoplasm"/>
    <property type="evidence" value="ECO:0007669"/>
    <property type="project" value="TreeGrafter"/>
</dbReference>
<gene>
    <name evidence="9" type="primary">thiE</name>
    <name evidence="13" type="ORF">M72_10271</name>
</gene>
<dbReference type="PANTHER" id="PTHR20857:SF15">
    <property type="entry name" value="THIAMINE-PHOSPHATE SYNTHASE"/>
    <property type="match status" value="1"/>
</dbReference>
<dbReference type="InterPro" id="IPR013785">
    <property type="entry name" value="Aldolase_TIM"/>
</dbReference>
<evidence type="ECO:0000256" key="8">
    <source>
        <dbReference type="ARBA" id="ARBA00047883"/>
    </source>
</evidence>
<comment type="pathway">
    <text evidence="1 9 11">Cofactor biosynthesis; thiamine diphosphate biosynthesis; thiamine phosphate from 4-amino-2-methyl-5-diphosphomethylpyrimidine and 4-methyl-5-(2-phosphoethyl)-thiazole: step 1/1.</text>
</comment>
<keyword evidence="4 9" id="KW-0460">Magnesium</keyword>
<dbReference type="STRING" id="301302.ERS852420_02376"/>
<feature type="binding site" evidence="9">
    <location>
        <position position="93"/>
    </location>
    <ligand>
        <name>Mg(2+)</name>
        <dbReference type="ChEBI" id="CHEBI:18420"/>
    </ligand>
</feature>
<name>A0A0M6WSS6_9FIRM</name>
<comment type="cofactor">
    <cofactor evidence="9">
        <name>Mg(2+)</name>
        <dbReference type="ChEBI" id="CHEBI:18420"/>
    </cofactor>
    <text evidence="9">Binds 1 Mg(2+) ion per subunit.</text>
</comment>
<dbReference type="EC" id="2.5.1.3" evidence="9"/>
<feature type="binding site" evidence="9">
    <location>
        <position position="168"/>
    </location>
    <ligand>
        <name>2-[(2R,5Z)-2-carboxy-4-methylthiazol-5(2H)-ylidene]ethyl phosphate</name>
        <dbReference type="ChEBI" id="CHEBI:62899"/>
    </ligand>
</feature>
<evidence type="ECO:0000256" key="5">
    <source>
        <dbReference type="ARBA" id="ARBA00022977"/>
    </source>
</evidence>
<comment type="similarity">
    <text evidence="9 10">Belongs to the thiamine-phosphate synthase family.</text>
</comment>
<dbReference type="InterPro" id="IPR022998">
    <property type="entry name" value="ThiamineP_synth_TenI"/>
</dbReference>
<evidence type="ECO:0000256" key="9">
    <source>
        <dbReference type="HAMAP-Rule" id="MF_00097"/>
    </source>
</evidence>
<evidence type="ECO:0000313" key="14">
    <source>
        <dbReference type="Proteomes" id="UP000049979"/>
    </source>
</evidence>
<feature type="binding site" evidence="9">
    <location>
        <begin position="138"/>
        <end position="140"/>
    </location>
    <ligand>
        <name>2-[(2R,5Z)-2-carboxy-4-methylthiazol-5(2H)-ylidene]ethyl phosphate</name>
        <dbReference type="ChEBI" id="CHEBI:62899"/>
    </ligand>
</feature>
<feature type="binding site" evidence="9">
    <location>
        <position position="73"/>
    </location>
    <ligand>
        <name>4-amino-2-methyl-5-(diphosphooxymethyl)pyrimidine</name>
        <dbReference type="ChEBI" id="CHEBI:57841"/>
    </ligand>
</feature>
<dbReference type="SUPFAM" id="SSF51391">
    <property type="entry name" value="Thiamin phosphate synthase"/>
    <property type="match status" value="1"/>
</dbReference>
<reference evidence="14" key="1">
    <citation type="submission" date="2015-05" db="EMBL/GenBank/DDBJ databases">
        <authorList>
            <consortium name="Pathogen Informatics"/>
        </authorList>
    </citation>
    <scope>NUCLEOTIDE SEQUENCE [LARGE SCALE GENOMIC DNA]</scope>
    <source>
        <strain evidence="14">M72</strain>
    </source>
</reference>
<evidence type="ECO:0000256" key="4">
    <source>
        <dbReference type="ARBA" id="ARBA00022842"/>
    </source>
</evidence>
<feature type="binding site" evidence="9">
    <location>
        <begin position="41"/>
        <end position="45"/>
    </location>
    <ligand>
        <name>4-amino-2-methyl-5-(diphosphooxymethyl)pyrimidine</name>
        <dbReference type="ChEBI" id="CHEBI:57841"/>
    </ligand>
</feature>
<feature type="binding site" evidence="9">
    <location>
        <position position="141"/>
    </location>
    <ligand>
        <name>4-amino-2-methyl-5-(diphosphooxymethyl)pyrimidine</name>
        <dbReference type="ChEBI" id="CHEBI:57841"/>
    </ligand>
</feature>
<feature type="binding site" evidence="9">
    <location>
        <position position="74"/>
    </location>
    <ligand>
        <name>Mg(2+)</name>
        <dbReference type="ChEBI" id="CHEBI:18420"/>
    </ligand>
</feature>
<feature type="binding site" evidence="9">
    <location>
        <begin position="188"/>
        <end position="189"/>
    </location>
    <ligand>
        <name>2-[(2R,5Z)-2-carboxy-4-methylthiazol-5(2H)-ylidene]ethyl phosphate</name>
        <dbReference type="ChEBI" id="CHEBI:62899"/>
    </ligand>
</feature>
<evidence type="ECO:0000256" key="2">
    <source>
        <dbReference type="ARBA" id="ARBA00022679"/>
    </source>
</evidence>